<dbReference type="GO" id="GO:0007165">
    <property type="term" value="P:signal transduction"/>
    <property type="evidence" value="ECO:0007669"/>
    <property type="project" value="TreeGrafter"/>
</dbReference>
<dbReference type="Proteomes" id="UP000291343">
    <property type="component" value="Unassembled WGS sequence"/>
</dbReference>
<dbReference type="InterPro" id="IPR008862">
    <property type="entry name" value="Tcp11"/>
</dbReference>
<protein>
    <recommendedName>
        <fullName evidence="5">T-complex protein 11-like protein 1</fullName>
    </recommendedName>
</protein>
<dbReference type="Pfam" id="PF05794">
    <property type="entry name" value="Tcp11"/>
    <property type="match status" value="1"/>
</dbReference>
<sequence>MADDKQDNPEKKDSPQGAVNINASTPQRHNHPLLPGVTDASPPRFVSWDEIQAAAAGQATKMFLAHEVAVDQEFRLDRAAPAAGSVEQRVRETMHNAFWDLLREKLAADPPNYDQALVLLDDIKQNLCDCLLAHHSRLKVEIEEVLDKEHIRQQVLNNSLDFKFYADFVVNMISKLCAPIRDDNVRQLREETDVVNLFRKILELLDLMKLDIANFTISVFKTDITMKSIQLEKTEFKKYLTVQTENGVDGLENTKKWLLKHHTEPTPSSNWYKILGKSYIDLLDWPADCTNYPETVMMDRTRFTNIGAELHKLAIVASVVLVAADSSQGALQVIPDAKLKIKALALEAVKDTALSDIESCLTPLAEKVVVETTEAMKKTSVEPLNGDRQSILYHTILQVKDPSQRIRQLVYNRMREFIQSVIAMDATRSKQIPGGLSWMHSELMALSARIVLLVKHNRDVFWEFYCQIFAEQDAVLSGHQSEGKEAAQDDGKVEQG</sequence>
<name>A0A482XD39_LAOST</name>
<proteinExistence type="inferred from homology"/>
<evidence type="ECO:0008006" key="5">
    <source>
        <dbReference type="Google" id="ProtNLM"/>
    </source>
</evidence>
<comment type="similarity">
    <text evidence="1">Belongs to the TCP11 family.</text>
</comment>
<dbReference type="InParanoid" id="A0A482XD39"/>
<feature type="region of interest" description="Disordered" evidence="2">
    <location>
        <begin position="1"/>
        <end position="35"/>
    </location>
</feature>
<dbReference type="STRING" id="195883.A0A482XD39"/>
<dbReference type="PANTHER" id="PTHR12832:SF11">
    <property type="entry name" value="LD23868P"/>
    <property type="match status" value="1"/>
</dbReference>
<comment type="caution">
    <text evidence="3">The sequence shown here is derived from an EMBL/GenBank/DDBJ whole genome shotgun (WGS) entry which is preliminary data.</text>
</comment>
<evidence type="ECO:0000313" key="4">
    <source>
        <dbReference type="Proteomes" id="UP000291343"/>
    </source>
</evidence>
<dbReference type="PANTHER" id="PTHR12832">
    <property type="entry name" value="TESTIS-SPECIFIC PROTEIN PBS13 T-COMPLEX 11"/>
    <property type="match status" value="1"/>
</dbReference>
<dbReference type="OrthoDB" id="276323at2759"/>
<keyword evidence="4" id="KW-1185">Reference proteome</keyword>
<dbReference type="EMBL" id="QKKF02012050">
    <property type="protein sequence ID" value="RZF43905.1"/>
    <property type="molecule type" value="Genomic_DNA"/>
</dbReference>
<evidence type="ECO:0000313" key="3">
    <source>
        <dbReference type="EMBL" id="RZF43905.1"/>
    </source>
</evidence>
<organism evidence="3 4">
    <name type="scientific">Laodelphax striatellus</name>
    <name type="common">Small brown planthopper</name>
    <name type="synonym">Delphax striatella</name>
    <dbReference type="NCBI Taxonomy" id="195883"/>
    <lineage>
        <taxon>Eukaryota</taxon>
        <taxon>Metazoa</taxon>
        <taxon>Ecdysozoa</taxon>
        <taxon>Arthropoda</taxon>
        <taxon>Hexapoda</taxon>
        <taxon>Insecta</taxon>
        <taxon>Pterygota</taxon>
        <taxon>Neoptera</taxon>
        <taxon>Paraneoptera</taxon>
        <taxon>Hemiptera</taxon>
        <taxon>Auchenorrhyncha</taxon>
        <taxon>Fulgoroidea</taxon>
        <taxon>Delphacidae</taxon>
        <taxon>Criomorphinae</taxon>
        <taxon>Laodelphax</taxon>
    </lineage>
</organism>
<feature type="compositionally biased region" description="Basic and acidic residues" evidence="2">
    <location>
        <begin position="1"/>
        <end position="14"/>
    </location>
</feature>
<feature type="compositionally biased region" description="Polar residues" evidence="2">
    <location>
        <begin position="17"/>
        <end position="27"/>
    </location>
</feature>
<evidence type="ECO:0000256" key="1">
    <source>
        <dbReference type="ARBA" id="ARBA00010954"/>
    </source>
</evidence>
<reference evidence="3 4" key="1">
    <citation type="journal article" date="2017" name="Gigascience">
        <title>Genome sequence of the small brown planthopper, Laodelphax striatellus.</title>
        <authorList>
            <person name="Zhu J."/>
            <person name="Jiang F."/>
            <person name="Wang X."/>
            <person name="Yang P."/>
            <person name="Bao Y."/>
            <person name="Zhao W."/>
            <person name="Wang W."/>
            <person name="Lu H."/>
            <person name="Wang Q."/>
            <person name="Cui N."/>
            <person name="Li J."/>
            <person name="Chen X."/>
            <person name="Luo L."/>
            <person name="Yu J."/>
            <person name="Kang L."/>
            <person name="Cui F."/>
        </authorList>
    </citation>
    <scope>NUCLEOTIDE SEQUENCE [LARGE SCALE GENOMIC DNA]</scope>
    <source>
        <strain evidence="3">Lst14</strain>
    </source>
</reference>
<dbReference type="FunCoup" id="A0A482XD39">
    <property type="interactions" value="734"/>
</dbReference>
<dbReference type="AlphaFoldDB" id="A0A482XD39"/>
<gene>
    <name evidence="3" type="ORF">LSTR_LSTR007241</name>
</gene>
<accession>A0A482XD39</accession>
<dbReference type="SMR" id="A0A482XD39"/>
<evidence type="ECO:0000256" key="2">
    <source>
        <dbReference type="SAM" id="MobiDB-lite"/>
    </source>
</evidence>